<dbReference type="InterPro" id="IPR018963">
    <property type="entry name" value="Mycophage_D29_Gp19"/>
</dbReference>
<comment type="caution">
    <text evidence="2">The sequence shown here is derived from an EMBL/GenBank/DDBJ whole genome shotgun (WGS) entry which is preliminary data.</text>
</comment>
<protein>
    <recommendedName>
        <fullName evidence="4">Phage protein Gp19/Gp15/Gp42</fullName>
    </recommendedName>
</protein>
<dbReference type="AlphaFoldDB" id="A0A939B9V3"/>
<evidence type="ECO:0000256" key="1">
    <source>
        <dbReference type="SAM" id="MobiDB-lite"/>
    </source>
</evidence>
<dbReference type="Pfam" id="PF09355">
    <property type="entry name" value="Phage_Gp19"/>
    <property type="match status" value="1"/>
</dbReference>
<reference evidence="2" key="1">
    <citation type="submission" date="2020-08" db="EMBL/GenBank/DDBJ databases">
        <authorList>
            <person name="Cejkova D."/>
            <person name="Kubasova T."/>
            <person name="Jahodarova E."/>
            <person name="Rychlik I."/>
        </authorList>
    </citation>
    <scope>NUCLEOTIDE SEQUENCE</scope>
    <source>
        <strain evidence="2">An836</strain>
    </source>
</reference>
<reference evidence="2" key="2">
    <citation type="journal article" date="2021" name="Sci. Rep.">
        <title>The distribution of antibiotic resistance genes in chicken gut microbiota commensals.</title>
        <authorList>
            <person name="Juricova H."/>
            <person name="Matiasovicova J."/>
            <person name="Kubasova T."/>
            <person name="Cejkova D."/>
            <person name="Rychlik I."/>
        </authorList>
    </citation>
    <scope>NUCLEOTIDE SEQUENCE</scope>
    <source>
        <strain evidence="2">An836</strain>
    </source>
</reference>
<feature type="compositionally biased region" description="Basic and acidic residues" evidence="1">
    <location>
        <begin position="18"/>
        <end position="30"/>
    </location>
</feature>
<feature type="region of interest" description="Disordered" evidence="1">
    <location>
        <begin position="1"/>
        <end position="30"/>
    </location>
</feature>
<evidence type="ECO:0000313" key="2">
    <source>
        <dbReference type="EMBL" id="MBM6699918.1"/>
    </source>
</evidence>
<dbReference type="RefSeq" id="WP_204469043.1">
    <property type="nucleotide sequence ID" value="NZ_JACLYU010000010.1"/>
</dbReference>
<name>A0A939B9V3_9BIFI</name>
<evidence type="ECO:0008006" key="4">
    <source>
        <dbReference type="Google" id="ProtNLM"/>
    </source>
</evidence>
<evidence type="ECO:0000313" key="3">
    <source>
        <dbReference type="Proteomes" id="UP000718821"/>
    </source>
</evidence>
<accession>A0A939B9V3</accession>
<sequence>MTDDEKPPELPFATTEDLEARWHPLTESETSKARTLLADASDLIMTQCPRWREASDATLKRIACQMVKRAMLALDRAGVSQSTQTAGSFSESMSYSNPDGDLYLTSAERKSLGKGVQTAFHIHMGGVA</sequence>
<proteinExistence type="predicted"/>
<organism evidence="2 3">
    <name type="scientific">Bifidobacterium pullorum subsp. saeculare</name>
    <dbReference type="NCBI Taxonomy" id="78257"/>
    <lineage>
        <taxon>Bacteria</taxon>
        <taxon>Bacillati</taxon>
        <taxon>Actinomycetota</taxon>
        <taxon>Actinomycetes</taxon>
        <taxon>Bifidobacteriales</taxon>
        <taxon>Bifidobacteriaceae</taxon>
        <taxon>Bifidobacterium</taxon>
    </lineage>
</organism>
<dbReference type="Proteomes" id="UP000718821">
    <property type="component" value="Unassembled WGS sequence"/>
</dbReference>
<keyword evidence="3" id="KW-1185">Reference proteome</keyword>
<gene>
    <name evidence="2" type="ORF">H7U32_06280</name>
</gene>
<dbReference type="EMBL" id="JACLYU010000010">
    <property type="protein sequence ID" value="MBM6699918.1"/>
    <property type="molecule type" value="Genomic_DNA"/>
</dbReference>